<dbReference type="OrthoDB" id="3540923at2"/>
<dbReference type="RefSeq" id="WP_119792775.1">
    <property type="nucleotide sequence ID" value="NZ_QYZD01000005.1"/>
</dbReference>
<organism evidence="2 3">
    <name type="scientific">Paenibacillus thiaminolyticus</name>
    <name type="common">Bacillus thiaminolyticus</name>
    <dbReference type="NCBI Taxonomy" id="49283"/>
    <lineage>
        <taxon>Bacteria</taxon>
        <taxon>Bacillati</taxon>
        <taxon>Bacillota</taxon>
        <taxon>Bacilli</taxon>
        <taxon>Bacillales</taxon>
        <taxon>Paenibacillaceae</taxon>
        <taxon>Paenibacillus</taxon>
    </lineage>
</organism>
<evidence type="ECO:0000313" key="3">
    <source>
        <dbReference type="Proteomes" id="UP000266177"/>
    </source>
</evidence>
<keyword evidence="1" id="KW-0175">Coiled coil</keyword>
<evidence type="ECO:0000256" key="1">
    <source>
        <dbReference type="SAM" id="Coils"/>
    </source>
</evidence>
<reference evidence="2 3" key="1">
    <citation type="submission" date="2018-09" db="EMBL/GenBank/DDBJ databases">
        <title>Paenibacillus SK2017-BO5.</title>
        <authorList>
            <person name="Piskunova J.V."/>
            <person name="Dubiley S.A."/>
            <person name="Severinov K.V."/>
        </authorList>
    </citation>
    <scope>NUCLEOTIDE SEQUENCE [LARGE SCALE GENOMIC DNA]</scope>
    <source>
        <strain evidence="2 3">BO5</strain>
    </source>
</reference>
<dbReference type="AlphaFoldDB" id="A0A3A3GLZ4"/>
<accession>A0A3A3GLZ4</accession>
<proteinExistence type="predicted"/>
<dbReference type="Proteomes" id="UP000266177">
    <property type="component" value="Unassembled WGS sequence"/>
</dbReference>
<evidence type="ECO:0000313" key="2">
    <source>
        <dbReference type="EMBL" id="RJG24949.1"/>
    </source>
</evidence>
<protein>
    <submittedName>
        <fullName evidence="2">Uncharacterized protein</fullName>
    </submittedName>
</protein>
<sequence>MQSWHELQRRIERARLNGRLQDKYETRLQEAKRERQRCKAELGRMEKWWREEEQDVERLRSWSMANFFFTLIGQKERKLEREEEEALRAKERYELAQDACRRAEADEAEWHRQLIGVSGADEELQRAIEEKERLLRACDRIVAGELDALISGRAWLQTEKRELAEAIQAGRDALRALELAEEQFRSARNWGRYDMLGGGTIATYLKHNRYDDAKAELHNANHRLSRFGRELEDVQKLRQTAQAVDIGAGLTFADYVFDGFLTDWMVQGRINRSLERVEEAIRHVQATLRRLEQEAVSVERRQADSEREYATLIENWFPANQS</sequence>
<dbReference type="EMBL" id="QYZD01000005">
    <property type="protein sequence ID" value="RJG24949.1"/>
    <property type="molecule type" value="Genomic_DNA"/>
</dbReference>
<name>A0A3A3GLZ4_PANTH</name>
<gene>
    <name evidence="2" type="ORF">DQX05_08900</name>
</gene>
<feature type="coiled-coil region" evidence="1">
    <location>
        <begin position="274"/>
        <end position="308"/>
    </location>
</feature>
<feature type="coiled-coil region" evidence="1">
    <location>
        <begin position="72"/>
        <end position="137"/>
    </location>
</feature>
<comment type="caution">
    <text evidence="2">The sequence shown here is derived from an EMBL/GenBank/DDBJ whole genome shotgun (WGS) entry which is preliminary data.</text>
</comment>